<dbReference type="GO" id="GO:0019556">
    <property type="term" value="P:L-histidine catabolic process to glutamate and formamide"/>
    <property type="evidence" value="ECO:0007669"/>
    <property type="project" value="InterPro"/>
</dbReference>
<dbReference type="EC" id="3.5.2.7" evidence="2"/>
<dbReference type="InterPro" id="IPR032466">
    <property type="entry name" value="Metal_Hydrolase"/>
</dbReference>
<evidence type="ECO:0000256" key="3">
    <source>
        <dbReference type="ARBA" id="ARBA00022723"/>
    </source>
</evidence>
<evidence type="ECO:0000256" key="7">
    <source>
        <dbReference type="ARBA" id="ARBA00023004"/>
    </source>
</evidence>
<keyword evidence="3" id="KW-0479">Metal-binding</keyword>
<dbReference type="InterPro" id="IPR006680">
    <property type="entry name" value="Amidohydro-rel"/>
</dbReference>
<organism evidence="9">
    <name type="scientific">bioreactor metagenome</name>
    <dbReference type="NCBI Taxonomy" id="1076179"/>
    <lineage>
        <taxon>unclassified sequences</taxon>
        <taxon>metagenomes</taxon>
        <taxon>ecological metagenomes</taxon>
    </lineage>
</organism>
<dbReference type="GO" id="GO:0050480">
    <property type="term" value="F:imidazolonepropionase activity"/>
    <property type="evidence" value="ECO:0007669"/>
    <property type="project" value="UniProtKB-EC"/>
</dbReference>
<reference evidence="9" key="1">
    <citation type="submission" date="2019-08" db="EMBL/GenBank/DDBJ databases">
        <authorList>
            <person name="Kucharzyk K."/>
            <person name="Murdoch R.W."/>
            <person name="Higgins S."/>
            <person name="Loffler F."/>
        </authorList>
    </citation>
    <scope>NUCLEOTIDE SEQUENCE</scope>
</reference>
<protein>
    <recommendedName>
        <fullName evidence="2">imidazolonepropionase</fullName>
        <ecNumber evidence="2">3.5.2.7</ecNumber>
    </recommendedName>
</protein>
<evidence type="ECO:0000256" key="6">
    <source>
        <dbReference type="ARBA" id="ARBA00022833"/>
    </source>
</evidence>
<dbReference type="AlphaFoldDB" id="A0A644VCG7"/>
<evidence type="ECO:0000256" key="4">
    <source>
        <dbReference type="ARBA" id="ARBA00022801"/>
    </source>
</evidence>
<dbReference type="NCBIfam" id="TIGR01224">
    <property type="entry name" value="hutI"/>
    <property type="match status" value="1"/>
</dbReference>
<dbReference type="InterPro" id="IPR011059">
    <property type="entry name" value="Metal-dep_hydrolase_composite"/>
</dbReference>
<name>A0A644VCG7_9ZZZZ</name>
<dbReference type="SUPFAM" id="SSF51556">
    <property type="entry name" value="Metallo-dependent hydrolases"/>
    <property type="match status" value="1"/>
</dbReference>
<evidence type="ECO:0000256" key="5">
    <source>
        <dbReference type="ARBA" id="ARBA00022808"/>
    </source>
</evidence>
<evidence type="ECO:0000259" key="8">
    <source>
        <dbReference type="Pfam" id="PF01979"/>
    </source>
</evidence>
<dbReference type="Gene3D" id="2.30.40.10">
    <property type="entry name" value="Urease, subunit C, domain 1"/>
    <property type="match status" value="1"/>
</dbReference>
<gene>
    <name evidence="9" type="primary">hutI_9</name>
    <name evidence="9" type="ORF">SDC9_34422</name>
</gene>
<dbReference type="GO" id="GO:0046872">
    <property type="term" value="F:metal ion binding"/>
    <property type="evidence" value="ECO:0007669"/>
    <property type="project" value="UniProtKB-KW"/>
</dbReference>
<sequence>MCRHIIFNQPRIAARRDQHMTDLTLTNATLIPCDPGVPRRIARGWLRIAAGRIVAMGEGEADGEDMGGRVITPAPIDCHTHLVHGGNRAREFEMRLEGASYEEIARAGGGILSTVTATRAATEAELVASALPRLDTLLAEGVATVEVKSGYGLTIADELKMLRAARALAAVRPVRIVTSWLAAHALPPEYAGRADAYIEEVAIAGLRAAHAEGLVDAVDGFCEGIAFSPAQMARLFDVAEELGLPVKLHAEQLSHLGGCQLVAARGGLSADHVEHATAADARAMAAAGTVATLLPGAFYTLRETQMPPIAAFRDAGCAMALATDCNPGTAPLTSILLTLNMASTLFRLTPEEGLHGITCHAARALGLSDCGRLAPGLRADLAVWDIEDPAELAYRIGFNPLHARYFEGRKC</sequence>
<dbReference type="Gene3D" id="3.20.20.140">
    <property type="entry name" value="Metal-dependent hydrolases"/>
    <property type="match status" value="1"/>
</dbReference>
<evidence type="ECO:0000313" key="9">
    <source>
        <dbReference type="EMBL" id="MPL88402.1"/>
    </source>
</evidence>
<dbReference type="HAMAP" id="MF_00372">
    <property type="entry name" value="HutI"/>
    <property type="match status" value="1"/>
</dbReference>
<comment type="caution">
    <text evidence="9">The sequence shown here is derived from an EMBL/GenBank/DDBJ whole genome shotgun (WGS) entry which is preliminary data.</text>
</comment>
<dbReference type="PANTHER" id="PTHR42752:SF1">
    <property type="entry name" value="IMIDAZOLONEPROPIONASE-RELATED"/>
    <property type="match status" value="1"/>
</dbReference>
<keyword evidence="4 9" id="KW-0378">Hydrolase</keyword>
<dbReference type="EMBL" id="VSSQ01000257">
    <property type="protein sequence ID" value="MPL88402.1"/>
    <property type="molecule type" value="Genomic_DNA"/>
</dbReference>
<keyword evidence="7" id="KW-0408">Iron</keyword>
<dbReference type="InterPro" id="IPR005920">
    <property type="entry name" value="HutI"/>
</dbReference>
<dbReference type="GO" id="GO:0005737">
    <property type="term" value="C:cytoplasm"/>
    <property type="evidence" value="ECO:0007669"/>
    <property type="project" value="InterPro"/>
</dbReference>
<accession>A0A644VCG7</accession>
<dbReference type="FunFam" id="3.20.20.140:FF:000007">
    <property type="entry name" value="Imidazolonepropionase"/>
    <property type="match status" value="1"/>
</dbReference>
<keyword evidence="5" id="KW-0369">Histidine metabolism</keyword>
<evidence type="ECO:0000256" key="2">
    <source>
        <dbReference type="ARBA" id="ARBA00012864"/>
    </source>
</evidence>
<dbReference type="PANTHER" id="PTHR42752">
    <property type="entry name" value="IMIDAZOLONEPROPIONASE"/>
    <property type="match status" value="1"/>
</dbReference>
<comment type="pathway">
    <text evidence="1">Amino-acid degradation.</text>
</comment>
<dbReference type="Pfam" id="PF01979">
    <property type="entry name" value="Amidohydro_1"/>
    <property type="match status" value="1"/>
</dbReference>
<evidence type="ECO:0000256" key="1">
    <source>
        <dbReference type="ARBA" id="ARBA00005023"/>
    </source>
</evidence>
<keyword evidence="6" id="KW-0862">Zinc</keyword>
<proteinExistence type="inferred from homology"/>
<dbReference type="SUPFAM" id="SSF51338">
    <property type="entry name" value="Composite domain of metallo-dependent hydrolases"/>
    <property type="match status" value="2"/>
</dbReference>
<feature type="domain" description="Amidohydrolase-related" evidence="8">
    <location>
        <begin position="70"/>
        <end position="389"/>
    </location>
</feature>